<accession>A0A9D1EV51</accession>
<evidence type="ECO:0000313" key="2">
    <source>
        <dbReference type="Proteomes" id="UP000823935"/>
    </source>
</evidence>
<dbReference type="Proteomes" id="UP000823935">
    <property type="component" value="Unassembled WGS sequence"/>
</dbReference>
<dbReference type="InterPro" id="IPR006520">
    <property type="entry name" value="Dit_BPSPP_N"/>
</dbReference>
<comment type="caution">
    <text evidence="1">The sequence shown here is derived from an EMBL/GenBank/DDBJ whole genome shotgun (WGS) entry which is preliminary data.</text>
</comment>
<reference evidence="1" key="1">
    <citation type="submission" date="2020-10" db="EMBL/GenBank/DDBJ databases">
        <authorList>
            <person name="Gilroy R."/>
        </authorList>
    </citation>
    <scope>NUCLEOTIDE SEQUENCE</scope>
    <source>
        <strain evidence="1">CHK190-19873</strain>
    </source>
</reference>
<dbReference type="AlphaFoldDB" id="A0A9D1EV51"/>
<sequence length="230" mass="25973">MYAISYNEETCLEYRILPVRRPSVPAPEENITETQIPGMDGALYERPGTYAPLVIPVEFNFMAPPDQWGATYRKAKQWLSGSGELVLGDDQEFFYKVYFCRITDTERTSRRIGTFTAEFTCHPYQYAVAGQKEMSIADAQYNPYDICHPIYKITGTGACTLTVNGKTMQATVNQDLTINTDRMISYNSQGASQNTLVTGDYEDLYLQPGDNAISITNGFTLQIIPEWRCL</sequence>
<name>A0A9D1EV51_9FIRM</name>
<evidence type="ECO:0000313" key="1">
    <source>
        <dbReference type="EMBL" id="HIS32647.1"/>
    </source>
</evidence>
<dbReference type="Gene3D" id="2.40.30.200">
    <property type="match status" value="1"/>
</dbReference>
<protein>
    <submittedName>
        <fullName evidence="1">Phage tail protein</fullName>
    </submittedName>
</protein>
<dbReference type="EMBL" id="DVIQ01000093">
    <property type="protein sequence ID" value="HIS32647.1"/>
    <property type="molecule type" value="Genomic_DNA"/>
</dbReference>
<reference evidence="1" key="2">
    <citation type="journal article" date="2021" name="PeerJ">
        <title>Extensive microbial diversity within the chicken gut microbiome revealed by metagenomics and culture.</title>
        <authorList>
            <person name="Gilroy R."/>
            <person name="Ravi A."/>
            <person name="Getino M."/>
            <person name="Pursley I."/>
            <person name="Horton D.L."/>
            <person name="Alikhan N.F."/>
            <person name="Baker D."/>
            <person name="Gharbi K."/>
            <person name="Hall N."/>
            <person name="Watson M."/>
            <person name="Adriaenssens E.M."/>
            <person name="Foster-Nyarko E."/>
            <person name="Jarju S."/>
            <person name="Secka A."/>
            <person name="Antonio M."/>
            <person name="Oren A."/>
            <person name="Chaudhuri R.R."/>
            <person name="La Ragione R."/>
            <person name="Hildebrand F."/>
            <person name="Pallen M.J."/>
        </authorList>
    </citation>
    <scope>NUCLEOTIDE SEQUENCE</scope>
    <source>
        <strain evidence="1">CHK190-19873</strain>
    </source>
</reference>
<gene>
    <name evidence="1" type="ORF">IAB44_14055</name>
</gene>
<dbReference type="NCBIfam" id="TIGR01633">
    <property type="entry name" value="phi3626_gp14_N"/>
    <property type="match status" value="1"/>
</dbReference>
<organism evidence="1 2">
    <name type="scientific">Candidatus Limivivens intestinipullorum</name>
    <dbReference type="NCBI Taxonomy" id="2840858"/>
    <lineage>
        <taxon>Bacteria</taxon>
        <taxon>Bacillati</taxon>
        <taxon>Bacillota</taxon>
        <taxon>Clostridia</taxon>
        <taxon>Lachnospirales</taxon>
        <taxon>Lachnospiraceae</taxon>
        <taxon>Lachnospiraceae incertae sedis</taxon>
        <taxon>Candidatus Limivivens</taxon>
    </lineage>
</organism>
<proteinExistence type="predicted"/>